<evidence type="ECO:0000256" key="9">
    <source>
        <dbReference type="ARBA" id="ARBA00022968"/>
    </source>
</evidence>
<comment type="similarity">
    <text evidence="3">Belongs to the glycosyltransferase 2 family.</text>
</comment>
<comment type="pathway">
    <text evidence="2">Protein modification; protein glycosylation.</text>
</comment>
<evidence type="ECO:0000313" key="15">
    <source>
        <dbReference type="Proteomes" id="UP000050277"/>
    </source>
</evidence>
<dbReference type="PANTHER" id="PTHR10859:SF91">
    <property type="entry name" value="DOLICHYL-PHOSPHATE BETA-GLUCOSYLTRANSFERASE"/>
    <property type="match status" value="1"/>
</dbReference>
<comment type="catalytic activity">
    <reaction evidence="12">
        <text>a di-trans,poly-cis-dolichyl phosphate + UDP-alpha-D-glucose = a di-trans,poly-cis-dolichyl beta-D-glucosyl phosphate + UDP</text>
        <dbReference type="Rhea" id="RHEA:15401"/>
        <dbReference type="Rhea" id="RHEA-COMP:19498"/>
        <dbReference type="Rhea" id="RHEA-COMP:19502"/>
        <dbReference type="ChEBI" id="CHEBI:57525"/>
        <dbReference type="ChEBI" id="CHEBI:57683"/>
        <dbReference type="ChEBI" id="CHEBI:58223"/>
        <dbReference type="ChEBI" id="CHEBI:58885"/>
        <dbReference type="EC" id="2.4.1.117"/>
    </reaction>
    <physiologicalReaction direction="left-to-right" evidence="12">
        <dbReference type="Rhea" id="RHEA:15402"/>
    </physiologicalReaction>
</comment>
<evidence type="ECO:0000256" key="11">
    <source>
        <dbReference type="ARBA" id="ARBA00023136"/>
    </source>
</evidence>
<dbReference type="OrthoDB" id="9810303at2"/>
<accession>A0A0P6XC94</accession>
<dbReference type="CDD" id="cd04188">
    <property type="entry name" value="DPG_synthase"/>
    <property type="match status" value="1"/>
</dbReference>
<feature type="domain" description="Glycosyltransferase 2-like" evidence="13">
    <location>
        <begin position="21"/>
        <end position="186"/>
    </location>
</feature>
<organism evidence="14 15">
    <name type="scientific">Herpetosiphon geysericola</name>
    <dbReference type="NCBI Taxonomy" id="70996"/>
    <lineage>
        <taxon>Bacteria</taxon>
        <taxon>Bacillati</taxon>
        <taxon>Chloroflexota</taxon>
        <taxon>Chloroflexia</taxon>
        <taxon>Herpetosiphonales</taxon>
        <taxon>Herpetosiphonaceae</taxon>
        <taxon>Herpetosiphon</taxon>
    </lineage>
</organism>
<dbReference type="RefSeq" id="WP_054536978.1">
    <property type="nucleotide sequence ID" value="NZ_LGKP01000038.1"/>
</dbReference>
<keyword evidence="15" id="KW-1185">Reference proteome</keyword>
<dbReference type="Gene3D" id="3.90.550.10">
    <property type="entry name" value="Spore Coat Polysaccharide Biosynthesis Protein SpsA, Chain A"/>
    <property type="match status" value="1"/>
</dbReference>
<keyword evidence="9" id="KW-0735">Signal-anchor</keyword>
<dbReference type="AlphaFoldDB" id="A0A0P6XC94"/>
<gene>
    <name evidence="14" type="ORF">SE18_23825</name>
</gene>
<evidence type="ECO:0000256" key="2">
    <source>
        <dbReference type="ARBA" id="ARBA00004922"/>
    </source>
</evidence>
<comment type="caution">
    <text evidence="14">The sequence shown here is derived from an EMBL/GenBank/DDBJ whole genome shotgun (WGS) entry which is preliminary data.</text>
</comment>
<evidence type="ECO:0000256" key="4">
    <source>
        <dbReference type="ARBA" id="ARBA00012583"/>
    </source>
</evidence>
<evidence type="ECO:0000256" key="5">
    <source>
        <dbReference type="ARBA" id="ARBA00022676"/>
    </source>
</evidence>
<evidence type="ECO:0000256" key="7">
    <source>
        <dbReference type="ARBA" id="ARBA00022692"/>
    </source>
</evidence>
<sequence length="273" mass="30552">MAPLCYARWKTEPLTTTPYISVIVPCFNEQERILPTIGAIIACFCALGRPWELIISDDGSTDDTVGLIEALHFANLSVLRTPTNCGKGNAVRQGILAARGDFILFADADNSTPIEQIHQLLPLLETGAYDLAIGSRATTAADTQHRNLIRRMMSATLRTIVHYGLQLEVHDSQCGFKVFHQSVAKHLAQLQTMPGFAFDLELLFLAKKYHYQTIEIPVEWIDAPGSTVHPIRDTYRFVRDILTIHVNNLRGRYAKSPLKARDRDNLPTKHGYA</sequence>
<evidence type="ECO:0000256" key="6">
    <source>
        <dbReference type="ARBA" id="ARBA00022679"/>
    </source>
</evidence>
<keyword evidence="6 14" id="KW-0808">Transferase</keyword>
<keyword evidence="7" id="KW-0812">Transmembrane</keyword>
<dbReference type="Proteomes" id="UP000050277">
    <property type="component" value="Unassembled WGS sequence"/>
</dbReference>
<evidence type="ECO:0000256" key="1">
    <source>
        <dbReference type="ARBA" id="ARBA00004389"/>
    </source>
</evidence>
<dbReference type="Pfam" id="PF00535">
    <property type="entry name" value="Glycos_transf_2"/>
    <property type="match status" value="1"/>
</dbReference>
<dbReference type="EMBL" id="LGKP01000038">
    <property type="protein sequence ID" value="KPL80493.1"/>
    <property type="molecule type" value="Genomic_DNA"/>
</dbReference>
<dbReference type="SUPFAM" id="SSF53448">
    <property type="entry name" value="Nucleotide-diphospho-sugar transferases"/>
    <property type="match status" value="1"/>
</dbReference>
<evidence type="ECO:0000256" key="3">
    <source>
        <dbReference type="ARBA" id="ARBA00006739"/>
    </source>
</evidence>
<dbReference type="InterPro" id="IPR001173">
    <property type="entry name" value="Glyco_trans_2-like"/>
</dbReference>
<dbReference type="EC" id="2.4.1.117" evidence="4"/>
<dbReference type="GO" id="GO:0004581">
    <property type="term" value="F:dolichyl-phosphate beta-glucosyltransferase activity"/>
    <property type="evidence" value="ECO:0007669"/>
    <property type="project" value="UniProtKB-EC"/>
</dbReference>
<evidence type="ECO:0000313" key="14">
    <source>
        <dbReference type="EMBL" id="KPL80493.1"/>
    </source>
</evidence>
<keyword evidence="11" id="KW-0472">Membrane</keyword>
<dbReference type="STRING" id="70996.SE18_23825"/>
<dbReference type="GO" id="GO:0006487">
    <property type="term" value="P:protein N-linked glycosylation"/>
    <property type="evidence" value="ECO:0007669"/>
    <property type="project" value="TreeGrafter"/>
</dbReference>
<comment type="subcellular location">
    <subcellularLocation>
        <location evidence="1">Endoplasmic reticulum membrane</location>
        <topology evidence="1">Single-pass membrane protein</topology>
    </subcellularLocation>
</comment>
<dbReference type="PANTHER" id="PTHR10859">
    <property type="entry name" value="GLYCOSYL TRANSFERASE"/>
    <property type="match status" value="1"/>
</dbReference>
<keyword evidence="8" id="KW-0256">Endoplasmic reticulum</keyword>
<keyword evidence="10" id="KW-1133">Transmembrane helix</keyword>
<proteinExistence type="inferred from homology"/>
<evidence type="ECO:0000256" key="8">
    <source>
        <dbReference type="ARBA" id="ARBA00022824"/>
    </source>
</evidence>
<evidence type="ECO:0000259" key="13">
    <source>
        <dbReference type="Pfam" id="PF00535"/>
    </source>
</evidence>
<reference evidence="14 15" key="1">
    <citation type="submission" date="2015-07" db="EMBL/GenBank/DDBJ databases">
        <title>Whole genome sequence of Herpetosiphon geysericola DSM 7119.</title>
        <authorList>
            <person name="Hemp J."/>
            <person name="Ward L.M."/>
            <person name="Pace L.A."/>
            <person name="Fischer W.W."/>
        </authorList>
    </citation>
    <scope>NUCLEOTIDE SEQUENCE [LARGE SCALE GENOMIC DNA]</scope>
    <source>
        <strain evidence="14 15">DSM 7119</strain>
    </source>
</reference>
<name>A0A0P6XC94_9CHLR</name>
<dbReference type="InterPro" id="IPR035518">
    <property type="entry name" value="DPG_synthase"/>
</dbReference>
<keyword evidence="5" id="KW-0328">Glycosyltransferase</keyword>
<protein>
    <recommendedName>
        <fullName evidence="4">dolichyl-phosphate beta-glucosyltransferase</fullName>
        <ecNumber evidence="4">2.4.1.117</ecNumber>
    </recommendedName>
</protein>
<dbReference type="InterPro" id="IPR029044">
    <property type="entry name" value="Nucleotide-diphossugar_trans"/>
</dbReference>
<evidence type="ECO:0000256" key="12">
    <source>
        <dbReference type="ARBA" id="ARBA00045097"/>
    </source>
</evidence>
<evidence type="ECO:0000256" key="10">
    <source>
        <dbReference type="ARBA" id="ARBA00022989"/>
    </source>
</evidence>